<protein>
    <submittedName>
        <fullName evidence="3">VanZ family protein</fullName>
    </submittedName>
</protein>
<dbReference type="PANTHER" id="PTHR36834:SF1">
    <property type="entry name" value="INTEGRAL MEMBRANE PROTEIN"/>
    <property type="match status" value="1"/>
</dbReference>
<gene>
    <name evidence="3" type="ORF">L0P79_18670</name>
</gene>
<dbReference type="PANTHER" id="PTHR36834">
    <property type="entry name" value="MEMBRANE PROTEIN-RELATED"/>
    <property type="match status" value="1"/>
</dbReference>
<reference evidence="3 4" key="1">
    <citation type="submission" date="2022-01" db="EMBL/GenBank/DDBJ databases">
        <title>Collection of gut derived symbiotic bacterial strains cultured from healthy donors.</title>
        <authorList>
            <person name="Lin H."/>
            <person name="Kohout C."/>
            <person name="Waligurski E."/>
            <person name="Pamer E.G."/>
        </authorList>
    </citation>
    <scope>NUCLEOTIDE SEQUENCE [LARGE SCALE GENOMIC DNA]</scope>
    <source>
        <strain evidence="3 4">DFI.3.7</strain>
    </source>
</reference>
<dbReference type="InterPro" id="IPR053150">
    <property type="entry name" value="Teicoplanin_resist-assoc"/>
</dbReference>
<organism evidence="3 4">
    <name type="scientific">Intestinimonas massiliensis</name>
    <name type="common">ex Afouda et al. 2020</name>
    <dbReference type="NCBI Taxonomy" id="1673721"/>
    <lineage>
        <taxon>Bacteria</taxon>
        <taxon>Bacillati</taxon>
        <taxon>Bacillota</taxon>
        <taxon>Clostridia</taxon>
        <taxon>Eubacteriales</taxon>
        <taxon>Intestinimonas</taxon>
    </lineage>
</organism>
<sequence length="225" mass="25278">MIGWLRFQMNDASVWGYFLQALPISLIAGIVYAVVRFIKGKRKDRPIRLLNETIKFLFVCYLTGLISLVVLPVNFWLNIYDGIFLGWWNEIPSIFSFGGFNLVPTIIKALSGEIVIGSWVKTMLIGNVAMLLPLGFFLPFVTEKVNKKNIYAVAVVVPSIAELLQMIFGRSLDVDDLICNFIGIVAGFFIGLAIRNIKGKNKTINEMPTTRSLPKVVEKQKEKSS</sequence>
<dbReference type="RefSeq" id="WP_238075278.1">
    <property type="nucleotide sequence ID" value="NZ_JAKNJB010000058.1"/>
</dbReference>
<feature type="transmembrane region" description="Helical" evidence="1">
    <location>
        <begin position="119"/>
        <end position="138"/>
    </location>
</feature>
<keyword evidence="1" id="KW-0472">Membrane</keyword>
<keyword evidence="1" id="KW-1133">Transmembrane helix</keyword>
<feature type="transmembrane region" description="Helical" evidence="1">
    <location>
        <begin position="14"/>
        <end position="35"/>
    </location>
</feature>
<evidence type="ECO:0000313" key="4">
    <source>
        <dbReference type="Proteomes" id="UP001200313"/>
    </source>
</evidence>
<evidence type="ECO:0000313" key="3">
    <source>
        <dbReference type="EMBL" id="MCG4529061.1"/>
    </source>
</evidence>
<feature type="transmembrane region" description="Helical" evidence="1">
    <location>
        <begin position="174"/>
        <end position="194"/>
    </location>
</feature>
<feature type="domain" description="VanZ-like" evidence="2">
    <location>
        <begin position="58"/>
        <end position="192"/>
    </location>
</feature>
<dbReference type="Pfam" id="PF04892">
    <property type="entry name" value="VanZ"/>
    <property type="match status" value="1"/>
</dbReference>
<evidence type="ECO:0000256" key="1">
    <source>
        <dbReference type="SAM" id="Phobius"/>
    </source>
</evidence>
<evidence type="ECO:0000259" key="2">
    <source>
        <dbReference type="Pfam" id="PF04892"/>
    </source>
</evidence>
<proteinExistence type="predicted"/>
<accession>A0ABS9ME37</accession>
<keyword evidence="1" id="KW-0812">Transmembrane</keyword>
<comment type="caution">
    <text evidence="3">The sequence shown here is derived from an EMBL/GenBank/DDBJ whole genome shotgun (WGS) entry which is preliminary data.</text>
</comment>
<name>A0ABS9ME37_9FIRM</name>
<dbReference type="EMBL" id="JAKNJB010000058">
    <property type="protein sequence ID" value="MCG4529061.1"/>
    <property type="molecule type" value="Genomic_DNA"/>
</dbReference>
<feature type="transmembrane region" description="Helical" evidence="1">
    <location>
        <begin position="56"/>
        <end position="77"/>
    </location>
</feature>
<dbReference type="InterPro" id="IPR006976">
    <property type="entry name" value="VanZ-like"/>
</dbReference>
<dbReference type="Proteomes" id="UP001200313">
    <property type="component" value="Unassembled WGS sequence"/>
</dbReference>
<keyword evidence="4" id="KW-1185">Reference proteome</keyword>